<name>A0ABR3JFQ1_9AGAR</name>
<feature type="domain" description="DUF6830" evidence="1">
    <location>
        <begin position="33"/>
        <end position="140"/>
    </location>
</feature>
<dbReference type="InterPro" id="IPR049233">
    <property type="entry name" value="DUF6830"/>
</dbReference>
<dbReference type="Proteomes" id="UP001556367">
    <property type="component" value="Unassembled WGS sequence"/>
</dbReference>
<sequence length="273" mass="30704">MIDWLTRRERTQAFDNALTIFGPDRKVRLPKPTLALTLAKTPNATKTIHSIAIDHHAPFFHFCLSDFLNCIADKSIRKSKSDVPSTILPFESLDVWYLARMLIDGIADDSLAEKDQIRASPPSPTDPQSKGRFDTVVVMSGVEAQSTGVAATKVARVKVIFKLPRTVLHLGYPVEAPAFWPQEPLAYVEWFGPPKSRNNASFFYSVRPEMESHPRTGRLGGIIPFSRIRQTCMLVPKWDEISSVNFSSETVLDQNIPFIINNVSSSFAFQLIW</sequence>
<comment type="caution">
    <text evidence="2">The sequence shown here is derived from an EMBL/GenBank/DDBJ whole genome shotgun (WGS) entry which is preliminary data.</text>
</comment>
<keyword evidence="3" id="KW-1185">Reference proteome</keyword>
<accession>A0ABR3JFQ1</accession>
<evidence type="ECO:0000313" key="2">
    <source>
        <dbReference type="EMBL" id="KAL0954396.1"/>
    </source>
</evidence>
<dbReference type="EMBL" id="JASNQZ010000007">
    <property type="protein sequence ID" value="KAL0954396.1"/>
    <property type="molecule type" value="Genomic_DNA"/>
</dbReference>
<gene>
    <name evidence="2" type="ORF">HGRIS_003380</name>
</gene>
<organism evidence="2 3">
    <name type="scientific">Hohenbuehelia grisea</name>
    <dbReference type="NCBI Taxonomy" id="104357"/>
    <lineage>
        <taxon>Eukaryota</taxon>
        <taxon>Fungi</taxon>
        <taxon>Dikarya</taxon>
        <taxon>Basidiomycota</taxon>
        <taxon>Agaricomycotina</taxon>
        <taxon>Agaricomycetes</taxon>
        <taxon>Agaricomycetidae</taxon>
        <taxon>Agaricales</taxon>
        <taxon>Pleurotineae</taxon>
        <taxon>Pleurotaceae</taxon>
        <taxon>Hohenbuehelia</taxon>
    </lineage>
</organism>
<proteinExistence type="predicted"/>
<reference evidence="3" key="1">
    <citation type="submission" date="2024-06" db="EMBL/GenBank/DDBJ databases">
        <title>Multi-omics analyses provide insights into the biosynthesis of the anticancer antibiotic pleurotin in Hohenbuehelia grisea.</title>
        <authorList>
            <person name="Weaver J.A."/>
            <person name="Alberti F."/>
        </authorList>
    </citation>
    <scope>NUCLEOTIDE SEQUENCE [LARGE SCALE GENOMIC DNA]</scope>
    <source>
        <strain evidence="3">T-177</strain>
    </source>
</reference>
<protein>
    <recommendedName>
        <fullName evidence="1">DUF6830 domain-containing protein</fullName>
    </recommendedName>
</protein>
<evidence type="ECO:0000259" key="1">
    <source>
        <dbReference type="Pfam" id="PF20722"/>
    </source>
</evidence>
<evidence type="ECO:0000313" key="3">
    <source>
        <dbReference type="Proteomes" id="UP001556367"/>
    </source>
</evidence>
<dbReference type="Pfam" id="PF20722">
    <property type="entry name" value="DUF6830"/>
    <property type="match status" value="1"/>
</dbReference>